<evidence type="ECO:0000313" key="1">
    <source>
        <dbReference type="EMBL" id="CDU19330.1"/>
    </source>
</evidence>
<dbReference type="EMBL" id="LM993666">
    <property type="protein sequence ID" value="VTZ79965.1"/>
    <property type="molecule type" value="Genomic_DNA"/>
</dbReference>
<dbReference type="AlphaFoldDB" id="A0A077Y7E8"/>
<dbReference type="OMA" id="FACYENE"/>
<evidence type="ECO:0000313" key="4">
    <source>
        <dbReference type="Proteomes" id="UP000072904"/>
    </source>
</evidence>
<protein>
    <submittedName>
        <fullName evidence="1">Uncharacterized protein</fullName>
    </submittedName>
</protein>
<dbReference type="VEuPathDB" id="PlasmoDB:PYYM_1215800"/>
<dbReference type="Proteomes" id="UP000072904">
    <property type="component" value="Chromosome 12"/>
</dbReference>
<dbReference type="OrthoDB" id="329772at2759"/>
<dbReference type="RefSeq" id="XP_022812608.1">
    <property type="nucleotide sequence ID" value="XM_022956753.1"/>
</dbReference>
<dbReference type="VEuPathDB" id="PlasmoDB:PY05985"/>
<reference evidence="3 4" key="1">
    <citation type="journal article" date="2014" name="BMC Biol.">
        <title>A comprehensive evaluation of rodent malaria parasite genomes and gene expression.</title>
        <authorList>
            <person name="Otto T.D."/>
            <person name="Bohme U."/>
            <person name="Jackson A.P."/>
            <person name="Hunt M."/>
            <person name="Franke-Fayard B."/>
            <person name="Hoeijmakers W.A."/>
            <person name="Religa A.A."/>
            <person name="Robertson L."/>
            <person name="Sanders M."/>
            <person name="Ogun S.A."/>
            <person name="Cunningham D."/>
            <person name="Erhart A."/>
            <person name="Billker O."/>
            <person name="Khan S.M."/>
            <person name="Stunnenberg H.G."/>
            <person name="Langhorne J."/>
            <person name="Holder A.A."/>
            <person name="Waters A.P."/>
            <person name="Newbold C.I."/>
            <person name="Pain A."/>
            <person name="Berriman M."/>
            <person name="Janse C.J."/>
        </authorList>
    </citation>
    <scope>NUCLEOTIDE SEQUENCE [LARGE SCALE GENOMIC DNA]</scope>
    <source>
        <strain evidence="2 3">17X</strain>
        <strain evidence="1 4">YM</strain>
    </source>
</reference>
<dbReference type="EMBL" id="LK934640">
    <property type="protein sequence ID" value="CDU19330.1"/>
    <property type="molecule type" value="Genomic_DNA"/>
</dbReference>
<evidence type="ECO:0000313" key="3">
    <source>
        <dbReference type="Proteomes" id="UP000072874"/>
    </source>
</evidence>
<dbReference type="SUPFAM" id="SSF47473">
    <property type="entry name" value="EF-hand"/>
    <property type="match status" value="1"/>
</dbReference>
<name>A0A077Y7E8_PLAYE</name>
<dbReference type="KEGG" id="pyo:PY17X_1216400"/>
<dbReference type="VEuPathDB" id="PlasmoDB:PY07441"/>
<reference evidence="1" key="2">
    <citation type="submission" date="2014-05" db="EMBL/GenBank/DDBJ databases">
        <authorList>
            <person name="Aslett A.Martin."/>
            <person name="De Silva Nishadi"/>
        </authorList>
    </citation>
    <scope>NUCLEOTIDE SEQUENCE</scope>
    <source>
        <strain evidence="1">YM</strain>
    </source>
</reference>
<dbReference type="VEuPathDB" id="PlasmoDB:PY05986"/>
<dbReference type="InterPro" id="IPR011992">
    <property type="entry name" value="EF-hand-dom_pair"/>
</dbReference>
<dbReference type="Proteomes" id="UP000072874">
    <property type="component" value="Chromosome 12"/>
</dbReference>
<organism evidence="1 4">
    <name type="scientific">Plasmodium yoelii</name>
    <dbReference type="NCBI Taxonomy" id="5861"/>
    <lineage>
        <taxon>Eukaryota</taxon>
        <taxon>Sar</taxon>
        <taxon>Alveolata</taxon>
        <taxon>Apicomplexa</taxon>
        <taxon>Aconoidasida</taxon>
        <taxon>Haemosporida</taxon>
        <taxon>Plasmodiidae</taxon>
        <taxon>Plasmodium</taxon>
        <taxon>Plasmodium (Vinckeia)</taxon>
    </lineage>
</organism>
<reference evidence="2" key="4">
    <citation type="submission" date="2019-05" db="EMBL/GenBank/DDBJ databases">
        <authorList>
            <consortium name="Pathogen Informatics"/>
        </authorList>
    </citation>
    <scope>NUCLEOTIDE SEQUENCE</scope>
    <source>
        <strain evidence="2">17X</strain>
    </source>
</reference>
<gene>
    <name evidence="2" type="ORF">PY17X_1216400</name>
    <name evidence="1" type="ORF">PYYM_1215800</name>
</gene>
<accession>A0A077Y7E8</accession>
<reference evidence="2" key="3">
    <citation type="submission" date="2014-05" db="EMBL/GenBank/DDBJ databases">
        <authorList>
            <person name="Aslett M.A."/>
            <person name="De Silva N."/>
        </authorList>
    </citation>
    <scope>NUCLEOTIDE SEQUENCE</scope>
    <source>
        <strain evidence="2">17X</strain>
    </source>
</reference>
<dbReference type="GeneID" id="3800537"/>
<dbReference type="VEuPathDB" id="PlasmoDB:PY17X_1216400"/>
<sequence length="803" mass="96627">MDEKIELLISIINKWTNKYAHKIYVTGRDEEKREHYYKVIFFHQSQNEPIPKYKIDAYFIVTELSTSNLDPFSIYTNNNDKYFVTFKFENETLTRTLDMNLNCEAWIDKLIKDKEKLRGNINLSSKFMKSRFAKAVPKTEVSLILQKIKEERELLRKNNQEKEKSDESINENILNKNCFYDQTYELEKINSQSYLNNIDKNELDRNKKENYQNDKLNEALSFLKSNLCLYFSNADIKKRGKVKHNNYVEILKMINYKLCISYLYFKNKENQENKEKKLEHELNEATNESDKYFFCDTDECLSINDNSETEGNDKNKNVEKEDRKYLSNLFNSNNKEINLIKNCDIYINNMFNGFNIFFDNPEEIPQNSNIFIFDNNMESYYNYIFTNNYYDFLLYISYADEEDNGFIYYNNYVNILPKYLYELKKNRELFIDMSFDNLILYKQLIYACYENELNFLYDTLLFQFKKYDLCDSGYIYHIKFKKILEENNHIISKQEYKLLIRIFHYNDDNYVYYKNIKEVILKLRFEGIRNSIFERNADLLQKYLCEQLVKHNLKNKKKIHIFDCKYVLDNCDKLYLNKNTIHTILCSLDFDKNLELDVNLFLKVAITIIINMIKLENMQMIYNIITDDKQKKEDGQTDGANGAFSKKKTIRIAEKANIPAQELVEITLTKLFKVLDEKNEDNLKIIDFIETLLESNKKKKIIDIKEICKLSKKELQGFVAEIDTEPKKKSFINEQNKSNRSFEIYKNRKIHYASHIHKWCSKTYQIRSCEYYSHFFNHPHNLVELNEDINKRLLFCEEEKELF</sequence>
<evidence type="ECO:0000313" key="2">
    <source>
        <dbReference type="EMBL" id="VTZ79965.1"/>
    </source>
</evidence>
<proteinExistence type="predicted"/>
<dbReference type="VEuPathDB" id="PlasmoDB:Py17XNL_001205030"/>